<evidence type="ECO:0000256" key="2">
    <source>
        <dbReference type="ARBA" id="ARBA00022481"/>
    </source>
</evidence>
<gene>
    <name evidence="8" type="ORF">Ccrd_005585</name>
</gene>
<comment type="subcellular location">
    <subcellularLocation>
        <location evidence="1">Membrane</location>
        <topology evidence="1">Peripheral membrane protein</topology>
    </subcellularLocation>
</comment>
<organism evidence="8 9">
    <name type="scientific">Cynara cardunculus var. scolymus</name>
    <name type="common">Globe artichoke</name>
    <name type="synonym">Cynara scolymus</name>
    <dbReference type="NCBI Taxonomy" id="59895"/>
    <lineage>
        <taxon>Eukaryota</taxon>
        <taxon>Viridiplantae</taxon>
        <taxon>Streptophyta</taxon>
        <taxon>Embryophyta</taxon>
        <taxon>Tracheophyta</taxon>
        <taxon>Spermatophyta</taxon>
        <taxon>Magnoliopsida</taxon>
        <taxon>eudicotyledons</taxon>
        <taxon>Gunneridae</taxon>
        <taxon>Pentapetalae</taxon>
        <taxon>asterids</taxon>
        <taxon>campanulids</taxon>
        <taxon>Asterales</taxon>
        <taxon>Asteraceae</taxon>
        <taxon>Carduoideae</taxon>
        <taxon>Cardueae</taxon>
        <taxon>Carduinae</taxon>
        <taxon>Cynara</taxon>
    </lineage>
</organism>
<dbReference type="FunFam" id="3.30.70.100:FF:000008">
    <property type="entry name" value="Copper transport protein ATOX1"/>
    <property type="match status" value="1"/>
</dbReference>
<dbReference type="GO" id="GO:0016020">
    <property type="term" value="C:membrane"/>
    <property type="evidence" value="ECO:0007669"/>
    <property type="project" value="UniProtKB-SubCell"/>
</dbReference>
<reference evidence="8 9" key="1">
    <citation type="journal article" date="2016" name="Sci. Rep.">
        <title>The genome sequence of the outbreeding globe artichoke constructed de novo incorporating a phase-aware low-pass sequencing strategy of F1 progeny.</title>
        <authorList>
            <person name="Scaglione D."/>
            <person name="Reyes-Chin-Wo S."/>
            <person name="Acquadro A."/>
            <person name="Froenicke L."/>
            <person name="Portis E."/>
            <person name="Beitel C."/>
            <person name="Tirone M."/>
            <person name="Mauro R."/>
            <person name="Lo Monaco A."/>
            <person name="Mauromicale G."/>
            <person name="Faccioli P."/>
            <person name="Cattivelli L."/>
            <person name="Rieseberg L."/>
            <person name="Michelmore R."/>
            <person name="Lanteri S."/>
        </authorList>
    </citation>
    <scope>NUCLEOTIDE SEQUENCE [LARGE SCALE GENOMIC DNA]</scope>
    <source>
        <strain evidence="8">2C</strain>
    </source>
</reference>
<dbReference type="PROSITE" id="PS50846">
    <property type="entry name" value="HMA_2"/>
    <property type="match status" value="1"/>
</dbReference>
<dbReference type="Gene3D" id="3.30.70.100">
    <property type="match status" value="1"/>
</dbReference>
<feature type="domain" description="HMA" evidence="7">
    <location>
        <begin position="1"/>
        <end position="66"/>
    </location>
</feature>
<feature type="region of interest" description="Disordered" evidence="6">
    <location>
        <begin position="66"/>
        <end position="97"/>
    </location>
</feature>
<dbReference type="SUPFAM" id="SSF55008">
    <property type="entry name" value="HMA, heavy metal-associated domain"/>
    <property type="match status" value="1"/>
</dbReference>
<dbReference type="Gramene" id="KVH92400">
    <property type="protein sequence ID" value="KVH92400"/>
    <property type="gene ID" value="Ccrd_005585"/>
</dbReference>
<dbReference type="CDD" id="cd00371">
    <property type="entry name" value="HMA"/>
    <property type="match status" value="1"/>
</dbReference>
<keyword evidence="2" id="KW-0488">Methylation</keyword>
<dbReference type="PANTHER" id="PTHR45868">
    <property type="entry name" value="HEAVY METAL-ASSOCIATED ISOPRENYLATED PLANT PROTEIN 33-RELATED"/>
    <property type="match status" value="1"/>
</dbReference>
<feature type="compositionally biased region" description="Polar residues" evidence="6">
    <location>
        <begin position="66"/>
        <end position="94"/>
    </location>
</feature>
<dbReference type="OMA" id="HDHQPAT"/>
<dbReference type="PANTHER" id="PTHR45868:SF74">
    <property type="entry name" value="HEAVY METAL-ASSOCIATED ISOPRENYLATED PLANT PROTEIN 33"/>
    <property type="match status" value="1"/>
</dbReference>
<evidence type="ECO:0000256" key="4">
    <source>
        <dbReference type="ARBA" id="ARBA00023289"/>
    </source>
</evidence>
<feature type="non-terminal residue" evidence="8">
    <location>
        <position position="1"/>
    </location>
</feature>
<dbReference type="InterPro" id="IPR006121">
    <property type="entry name" value="HMA_dom"/>
</dbReference>
<accession>A0A103XKH7</accession>
<keyword evidence="3" id="KW-0479">Metal-binding</keyword>
<keyword evidence="9" id="KW-1185">Reference proteome</keyword>
<comment type="similarity">
    <text evidence="5">Belongs to the HIPP family.</text>
</comment>
<proteinExistence type="inferred from homology"/>
<protein>
    <submittedName>
        <fullName evidence="8">Heavy metal-associated domain, HMA</fullName>
    </submittedName>
</protein>
<keyword evidence="4" id="KW-0449">Lipoprotein</keyword>
<evidence type="ECO:0000256" key="3">
    <source>
        <dbReference type="ARBA" id="ARBA00022723"/>
    </source>
</evidence>
<evidence type="ECO:0000256" key="6">
    <source>
        <dbReference type="SAM" id="MobiDB-lite"/>
    </source>
</evidence>
<evidence type="ECO:0000259" key="7">
    <source>
        <dbReference type="PROSITE" id="PS50846"/>
    </source>
</evidence>
<name>A0A103XKH7_CYNCS</name>
<dbReference type="Proteomes" id="UP000243975">
    <property type="component" value="Unassembled WGS sequence"/>
</dbReference>
<evidence type="ECO:0000256" key="1">
    <source>
        <dbReference type="ARBA" id="ARBA00004170"/>
    </source>
</evidence>
<sequence length="251" mass="28249">TCVLKVNIHCHGCKNKVKKILKKVEGVYSVDVDAEQQKVEVSGNVDSTTLIKKLVKSGKYAELWPSTDQHYNQNQDATSSINGGNHQNQDTSSFINGGNHQNQIQNLIIGLNYPKTRPPRSLEDQLSLERYLKQNMRMAEEREREQNFMPTINMENHGHMGWDGNGSLTGENSCGYIELEGSQLGGFGGSFNGGLPSYHDHQPATLPRFYHDHQPATLAMMNMYQPNYPAPLMTKRNYVQKMHGSMGNHVM</sequence>
<dbReference type="InterPro" id="IPR036163">
    <property type="entry name" value="HMA_dom_sf"/>
</dbReference>
<dbReference type="Pfam" id="PF00403">
    <property type="entry name" value="HMA"/>
    <property type="match status" value="1"/>
</dbReference>
<dbReference type="GO" id="GO:0009626">
    <property type="term" value="P:plant-type hypersensitive response"/>
    <property type="evidence" value="ECO:0007669"/>
    <property type="project" value="UniProtKB-KW"/>
</dbReference>
<evidence type="ECO:0000256" key="5">
    <source>
        <dbReference type="ARBA" id="ARBA00024045"/>
    </source>
</evidence>
<evidence type="ECO:0000313" key="9">
    <source>
        <dbReference type="Proteomes" id="UP000243975"/>
    </source>
</evidence>
<dbReference type="EMBL" id="LEKV01004820">
    <property type="protein sequence ID" value="KVH92400.1"/>
    <property type="molecule type" value="Genomic_DNA"/>
</dbReference>
<comment type="caution">
    <text evidence="8">The sequence shown here is derived from an EMBL/GenBank/DDBJ whole genome shotgun (WGS) entry which is preliminary data.</text>
</comment>
<keyword evidence="4" id="KW-0636">Prenylation</keyword>
<dbReference type="GO" id="GO:0046872">
    <property type="term" value="F:metal ion binding"/>
    <property type="evidence" value="ECO:0007669"/>
    <property type="project" value="UniProtKB-KW"/>
</dbReference>
<dbReference type="AlphaFoldDB" id="A0A103XKH7"/>
<evidence type="ECO:0000313" key="8">
    <source>
        <dbReference type="EMBL" id="KVH92400.1"/>
    </source>
</evidence>
<feature type="non-terminal residue" evidence="8">
    <location>
        <position position="251"/>
    </location>
</feature>